<evidence type="ECO:0000256" key="1">
    <source>
        <dbReference type="ARBA" id="ARBA00022475"/>
    </source>
</evidence>
<protein>
    <recommendedName>
        <fullName evidence="11">Cell division protein CrgA</fullName>
    </recommendedName>
</protein>
<dbReference type="InterPro" id="IPR009619">
    <property type="entry name" value="CrgA"/>
</dbReference>
<keyword evidence="1" id="KW-1003">Cell membrane</keyword>
<feature type="region of interest" description="Disordered" evidence="7">
    <location>
        <begin position="1"/>
        <end position="36"/>
    </location>
</feature>
<dbReference type="GO" id="GO:0051301">
    <property type="term" value="P:cell division"/>
    <property type="evidence" value="ECO:0007669"/>
    <property type="project" value="UniProtKB-KW"/>
</dbReference>
<evidence type="ECO:0000256" key="4">
    <source>
        <dbReference type="ARBA" id="ARBA00022989"/>
    </source>
</evidence>
<keyword evidence="6" id="KW-0131">Cell cycle</keyword>
<evidence type="ECO:0000256" key="5">
    <source>
        <dbReference type="ARBA" id="ARBA00023136"/>
    </source>
</evidence>
<dbReference type="Proteomes" id="UP000051017">
    <property type="component" value="Unassembled WGS sequence"/>
</dbReference>
<comment type="caution">
    <text evidence="9">The sequence shown here is derived from an EMBL/GenBank/DDBJ whole genome shotgun (WGS) entry which is preliminary data.</text>
</comment>
<dbReference type="Pfam" id="PF06781">
    <property type="entry name" value="CrgA"/>
    <property type="match status" value="1"/>
</dbReference>
<feature type="transmembrane region" description="Helical" evidence="8">
    <location>
        <begin position="91"/>
        <end position="109"/>
    </location>
</feature>
<evidence type="ECO:0000256" key="7">
    <source>
        <dbReference type="SAM" id="MobiDB-lite"/>
    </source>
</evidence>
<keyword evidence="4 8" id="KW-1133">Transmembrane helix</keyword>
<sequence length="113" mass="12309">MAPSKRRTGGRTTPKGTKPGHLHETHRLDHSDPTSIQGNTVAEASSRYTPPVAREVKVSPQWVPVLMFTLLGVGALIILFYYLGFVPGGRSNWYLFAGLTGVLGGLFTATKYH</sequence>
<dbReference type="AlphaFoldDB" id="A0A0R2QB33"/>
<evidence type="ECO:0000256" key="6">
    <source>
        <dbReference type="ARBA" id="ARBA00023306"/>
    </source>
</evidence>
<keyword evidence="3 8" id="KW-0812">Transmembrane</keyword>
<feature type="compositionally biased region" description="Low complexity" evidence="7">
    <location>
        <begin position="10"/>
        <end position="19"/>
    </location>
</feature>
<evidence type="ECO:0000256" key="2">
    <source>
        <dbReference type="ARBA" id="ARBA00022618"/>
    </source>
</evidence>
<keyword evidence="2" id="KW-0132">Cell division</keyword>
<evidence type="ECO:0008006" key="11">
    <source>
        <dbReference type="Google" id="ProtNLM"/>
    </source>
</evidence>
<reference evidence="9 10" key="1">
    <citation type="submission" date="2015-10" db="EMBL/GenBank/DDBJ databases">
        <title>Metagenome-Assembled Genomes uncover a global brackish microbiome.</title>
        <authorList>
            <person name="Hugerth L.W."/>
            <person name="Larsson J."/>
            <person name="Alneberg J."/>
            <person name="Lindh M.V."/>
            <person name="Legrand C."/>
            <person name="Pinhassi J."/>
            <person name="Andersson A.F."/>
        </authorList>
    </citation>
    <scope>NUCLEOTIDE SEQUENCE [LARGE SCALE GENOMIC DNA]</scope>
    <source>
        <strain evidence="9">BACL6 MAG-120924-bin43</strain>
    </source>
</reference>
<evidence type="ECO:0000256" key="3">
    <source>
        <dbReference type="ARBA" id="ARBA00022692"/>
    </source>
</evidence>
<feature type="compositionally biased region" description="Basic and acidic residues" evidence="7">
    <location>
        <begin position="21"/>
        <end position="32"/>
    </location>
</feature>
<evidence type="ECO:0000313" key="10">
    <source>
        <dbReference type="Proteomes" id="UP000051017"/>
    </source>
</evidence>
<accession>A0A0R2QB33</accession>
<proteinExistence type="predicted"/>
<keyword evidence="5 8" id="KW-0472">Membrane</keyword>
<organism evidence="9 10">
    <name type="scientific">Acidimicrobiia bacterium BACL6 MAG-120924-bin43</name>
    <dbReference type="NCBI Taxonomy" id="1655583"/>
    <lineage>
        <taxon>Bacteria</taxon>
        <taxon>Bacillati</taxon>
        <taxon>Actinomycetota</taxon>
        <taxon>Acidimicrobiia</taxon>
        <taxon>acIV cluster</taxon>
    </lineage>
</organism>
<dbReference type="EMBL" id="LIBJ01000148">
    <property type="protein sequence ID" value="KRO47567.1"/>
    <property type="molecule type" value="Genomic_DNA"/>
</dbReference>
<gene>
    <name evidence="9" type="ORF">ABR75_04745</name>
</gene>
<name>A0A0R2QB33_9ACTN</name>
<evidence type="ECO:0000313" key="9">
    <source>
        <dbReference type="EMBL" id="KRO47567.1"/>
    </source>
</evidence>
<evidence type="ECO:0000256" key="8">
    <source>
        <dbReference type="SAM" id="Phobius"/>
    </source>
</evidence>
<feature type="transmembrane region" description="Helical" evidence="8">
    <location>
        <begin position="62"/>
        <end position="85"/>
    </location>
</feature>